<evidence type="ECO:0000313" key="3">
    <source>
        <dbReference type="Proteomes" id="UP000189739"/>
    </source>
</evidence>
<evidence type="ECO:0000256" key="1">
    <source>
        <dbReference type="SAM" id="SignalP"/>
    </source>
</evidence>
<dbReference type="AlphaFoldDB" id="A0A1S9P9X7"/>
<organism evidence="2 3">
    <name type="scientific">Mucilaginibacter pedocola</name>
    <dbReference type="NCBI Taxonomy" id="1792845"/>
    <lineage>
        <taxon>Bacteria</taxon>
        <taxon>Pseudomonadati</taxon>
        <taxon>Bacteroidota</taxon>
        <taxon>Sphingobacteriia</taxon>
        <taxon>Sphingobacteriales</taxon>
        <taxon>Sphingobacteriaceae</taxon>
        <taxon>Mucilaginibacter</taxon>
    </lineage>
</organism>
<reference evidence="2 3" key="1">
    <citation type="submission" date="2016-07" db="EMBL/GenBank/DDBJ databases">
        <title>Genomic analysis of zinc-resistant bacterium Mucilaginibacter pedocola TBZ30.</title>
        <authorList>
            <person name="Huang J."/>
            <person name="Tang J."/>
        </authorList>
    </citation>
    <scope>NUCLEOTIDE SEQUENCE [LARGE SCALE GENOMIC DNA]</scope>
    <source>
        <strain evidence="2 3">TBZ30</strain>
    </source>
</reference>
<gene>
    <name evidence="2" type="ORF">BC343_13490</name>
</gene>
<comment type="caution">
    <text evidence="2">The sequence shown here is derived from an EMBL/GenBank/DDBJ whole genome shotgun (WGS) entry which is preliminary data.</text>
</comment>
<accession>A0A1S9P9X7</accession>
<dbReference type="EMBL" id="MBTF01000035">
    <property type="protein sequence ID" value="OOQ57793.1"/>
    <property type="molecule type" value="Genomic_DNA"/>
</dbReference>
<feature type="signal peptide" evidence="1">
    <location>
        <begin position="1"/>
        <end position="22"/>
    </location>
</feature>
<dbReference type="Proteomes" id="UP000189739">
    <property type="component" value="Unassembled WGS sequence"/>
</dbReference>
<sequence>MPAKLFVLLILLLCPTFVFCQADPVRLTFENGQIKGSFKSPGGEKVFVLDATIPSTYKSTSAQVLSADSTHIVIKKHIEYFKNSCDITSTVKRTAYGLQWDIDITTNDTGSWTVPIETSLKWVNPDSARFWTAWAGNQPNAKTDAWQDPFLSAPFSATGANLWRRNAPLAQCLCNTYCKYFI</sequence>
<name>A0A1S9P9X7_9SPHI</name>
<protein>
    <submittedName>
        <fullName evidence="2">Uncharacterized protein</fullName>
    </submittedName>
</protein>
<keyword evidence="1" id="KW-0732">Signal</keyword>
<proteinExistence type="predicted"/>
<evidence type="ECO:0000313" key="2">
    <source>
        <dbReference type="EMBL" id="OOQ57793.1"/>
    </source>
</evidence>
<feature type="chain" id="PRO_5013318153" evidence="1">
    <location>
        <begin position="23"/>
        <end position="182"/>
    </location>
</feature>
<keyword evidence="3" id="KW-1185">Reference proteome</keyword>